<evidence type="ECO:0000313" key="8">
    <source>
        <dbReference type="EMBL" id="KRO26859.1"/>
    </source>
</evidence>
<name>A0A0R2NQ60_9LACO</name>
<organism evidence="8 9">
    <name type="scientific">Lactiplantibacillus fabifermentans DSM 21115</name>
    <dbReference type="NCBI Taxonomy" id="1413187"/>
    <lineage>
        <taxon>Bacteria</taxon>
        <taxon>Bacillati</taxon>
        <taxon>Bacillota</taxon>
        <taxon>Bacilli</taxon>
        <taxon>Lactobacillales</taxon>
        <taxon>Lactobacillaceae</taxon>
        <taxon>Lactiplantibacillus</taxon>
    </lineage>
</organism>
<sequence>MLKMAESGKQPLQHQHYPTSPAEYEAELTETEAEYAAEIAELKQQSRAQAQRYLVWGTVSVIVNLSAFYLFNHVLNVEYQIANLLAWILSVQVAFWIDRMIVFKHESDRPFHEMLKFYGTRVLTYILEAVILWLLVSVLTVHPTIAKIVGHGLAVVGNFFLSKLIVFKHPVES</sequence>
<evidence type="ECO:0000256" key="5">
    <source>
        <dbReference type="ARBA" id="ARBA00023136"/>
    </source>
</evidence>
<dbReference type="InterPro" id="IPR051401">
    <property type="entry name" value="GtrA_CellWall_Glycosyl"/>
</dbReference>
<dbReference type="AlphaFoldDB" id="A0A0R2NQ60"/>
<keyword evidence="9" id="KW-1185">Reference proteome</keyword>
<dbReference type="PANTHER" id="PTHR38459">
    <property type="entry name" value="PROPHAGE BACTOPRENOL-LINKED GLUCOSE TRANSLOCASE HOMOLOG"/>
    <property type="match status" value="1"/>
</dbReference>
<dbReference type="GO" id="GO:0000271">
    <property type="term" value="P:polysaccharide biosynthetic process"/>
    <property type="evidence" value="ECO:0007669"/>
    <property type="project" value="InterPro"/>
</dbReference>
<dbReference type="Proteomes" id="UP000050920">
    <property type="component" value="Unassembled WGS sequence"/>
</dbReference>
<evidence type="ECO:0000313" key="9">
    <source>
        <dbReference type="Proteomes" id="UP000050920"/>
    </source>
</evidence>
<evidence type="ECO:0000259" key="7">
    <source>
        <dbReference type="Pfam" id="PF04138"/>
    </source>
</evidence>
<dbReference type="EMBL" id="AYGX02000102">
    <property type="protein sequence ID" value="KRO26859.1"/>
    <property type="molecule type" value="Genomic_DNA"/>
</dbReference>
<protein>
    <recommendedName>
        <fullName evidence="7">GtrA/DPMS transmembrane domain-containing protein</fullName>
    </recommendedName>
</protein>
<evidence type="ECO:0000256" key="1">
    <source>
        <dbReference type="ARBA" id="ARBA00004141"/>
    </source>
</evidence>
<comment type="similarity">
    <text evidence="2">Belongs to the GtrA family.</text>
</comment>
<comment type="subcellular location">
    <subcellularLocation>
        <location evidence="1">Membrane</location>
        <topology evidence="1">Multi-pass membrane protein</topology>
    </subcellularLocation>
</comment>
<evidence type="ECO:0000256" key="2">
    <source>
        <dbReference type="ARBA" id="ARBA00009399"/>
    </source>
</evidence>
<feature type="transmembrane region" description="Helical" evidence="6">
    <location>
        <begin position="148"/>
        <end position="167"/>
    </location>
</feature>
<keyword evidence="5 6" id="KW-0472">Membrane</keyword>
<evidence type="ECO:0000256" key="4">
    <source>
        <dbReference type="ARBA" id="ARBA00022989"/>
    </source>
</evidence>
<reference evidence="8 9" key="1">
    <citation type="journal article" date="2015" name="Genome Announc.">
        <title>Expanding the biotechnology potential of lactobacilli through comparative genomics of 213 strains and associated genera.</title>
        <authorList>
            <person name="Sun Z."/>
            <person name="Harris H.M."/>
            <person name="McCann A."/>
            <person name="Guo C."/>
            <person name="Argimon S."/>
            <person name="Zhang W."/>
            <person name="Yang X."/>
            <person name="Jeffery I.B."/>
            <person name="Cooney J.C."/>
            <person name="Kagawa T.F."/>
            <person name="Liu W."/>
            <person name="Song Y."/>
            <person name="Salvetti E."/>
            <person name="Wrobel A."/>
            <person name="Rasinkangas P."/>
            <person name="Parkhill J."/>
            <person name="Rea M.C."/>
            <person name="O'Sullivan O."/>
            <person name="Ritari J."/>
            <person name="Douillard F.P."/>
            <person name="Paul Ross R."/>
            <person name="Yang R."/>
            <person name="Briner A.E."/>
            <person name="Felis G.E."/>
            <person name="de Vos W.M."/>
            <person name="Barrangou R."/>
            <person name="Klaenhammer T.R."/>
            <person name="Caufield P.W."/>
            <person name="Cui Y."/>
            <person name="Zhang H."/>
            <person name="O'Toole P.W."/>
        </authorList>
    </citation>
    <scope>NUCLEOTIDE SEQUENCE [LARGE SCALE GENOMIC DNA]</scope>
    <source>
        <strain evidence="8 9">DSM 21115</strain>
    </source>
</reference>
<feature type="domain" description="GtrA/DPMS transmembrane" evidence="7">
    <location>
        <begin position="52"/>
        <end position="167"/>
    </location>
</feature>
<proteinExistence type="inferred from homology"/>
<dbReference type="Pfam" id="PF04138">
    <property type="entry name" value="GtrA_DPMS_TM"/>
    <property type="match status" value="1"/>
</dbReference>
<dbReference type="GO" id="GO:0005886">
    <property type="term" value="C:plasma membrane"/>
    <property type="evidence" value="ECO:0007669"/>
    <property type="project" value="TreeGrafter"/>
</dbReference>
<feature type="transmembrane region" description="Helical" evidence="6">
    <location>
        <begin position="84"/>
        <end position="102"/>
    </location>
</feature>
<evidence type="ECO:0000256" key="3">
    <source>
        <dbReference type="ARBA" id="ARBA00022692"/>
    </source>
</evidence>
<dbReference type="InterPro" id="IPR007267">
    <property type="entry name" value="GtrA_DPMS_TM"/>
</dbReference>
<keyword evidence="4 6" id="KW-1133">Transmembrane helix</keyword>
<evidence type="ECO:0000256" key="6">
    <source>
        <dbReference type="SAM" id="Phobius"/>
    </source>
</evidence>
<gene>
    <name evidence="8" type="ORF">DY78_GL000543</name>
</gene>
<accession>A0A0R2NQ60</accession>
<comment type="caution">
    <text evidence="8">The sequence shown here is derived from an EMBL/GenBank/DDBJ whole genome shotgun (WGS) entry which is preliminary data.</text>
</comment>
<dbReference type="PANTHER" id="PTHR38459:SF5">
    <property type="entry name" value="CELL WALL TEICHOIC ACID GLYCOSYLATION PROTEIN GTCA"/>
    <property type="match status" value="1"/>
</dbReference>
<feature type="transmembrane region" description="Helical" evidence="6">
    <location>
        <begin position="53"/>
        <end position="72"/>
    </location>
</feature>
<keyword evidence="3 6" id="KW-0812">Transmembrane</keyword>
<feature type="transmembrane region" description="Helical" evidence="6">
    <location>
        <begin position="122"/>
        <end position="142"/>
    </location>
</feature>